<organism evidence="5 6">
    <name type="scientific">Anopheles farauti</name>
    <dbReference type="NCBI Taxonomy" id="69004"/>
    <lineage>
        <taxon>Eukaryota</taxon>
        <taxon>Metazoa</taxon>
        <taxon>Ecdysozoa</taxon>
        <taxon>Arthropoda</taxon>
        <taxon>Hexapoda</taxon>
        <taxon>Insecta</taxon>
        <taxon>Pterygota</taxon>
        <taxon>Neoptera</taxon>
        <taxon>Endopterygota</taxon>
        <taxon>Diptera</taxon>
        <taxon>Nematocera</taxon>
        <taxon>Culicoidea</taxon>
        <taxon>Culicidae</taxon>
        <taxon>Anophelinae</taxon>
        <taxon>Anopheles</taxon>
    </lineage>
</organism>
<evidence type="ECO:0000313" key="5">
    <source>
        <dbReference type="EnsemblMetazoa" id="AFAF014213-PA"/>
    </source>
</evidence>
<dbReference type="AlphaFoldDB" id="A0A182QPE0"/>
<dbReference type="Proteomes" id="UP000075886">
    <property type="component" value="Unassembled WGS sequence"/>
</dbReference>
<dbReference type="STRING" id="69004.A0A182QPE0"/>
<dbReference type="CDD" id="cd19941">
    <property type="entry name" value="TIL"/>
    <property type="match status" value="1"/>
</dbReference>
<proteinExistence type="predicted"/>
<feature type="domain" description="TIL" evidence="4">
    <location>
        <begin position="31"/>
        <end position="86"/>
    </location>
</feature>
<dbReference type="EnsemblMetazoa" id="AFAF014213-RA">
    <property type="protein sequence ID" value="AFAF014213-PA"/>
    <property type="gene ID" value="AFAF014213"/>
</dbReference>
<evidence type="ECO:0000256" key="1">
    <source>
        <dbReference type="ARBA" id="ARBA00022690"/>
    </source>
</evidence>
<dbReference type="SUPFAM" id="SSF57567">
    <property type="entry name" value="Serine protease inhibitors"/>
    <property type="match status" value="1"/>
</dbReference>
<reference evidence="6" key="1">
    <citation type="submission" date="2014-01" db="EMBL/GenBank/DDBJ databases">
        <title>The Genome Sequence of Anopheles farauti FAR1 (V2).</title>
        <authorList>
            <consortium name="The Broad Institute Genomics Platform"/>
            <person name="Neafsey D.E."/>
            <person name="Besansky N."/>
            <person name="Howell P."/>
            <person name="Walton C."/>
            <person name="Young S.K."/>
            <person name="Zeng Q."/>
            <person name="Gargeya S."/>
            <person name="Fitzgerald M."/>
            <person name="Haas B."/>
            <person name="Abouelleil A."/>
            <person name="Allen A.W."/>
            <person name="Alvarado L."/>
            <person name="Arachchi H.M."/>
            <person name="Berlin A.M."/>
            <person name="Chapman S.B."/>
            <person name="Gainer-Dewar J."/>
            <person name="Goldberg J."/>
            <person name="Griggs A."/>
            <person name="Gujja S."/>
            <person name="Hansen M."/>
            <person name="Howarth C."/>
            <person name="Imamovic A."/>
            <person name="Ireland A."/>
            <person name="Larimer J."/>
            <person name="McCowan C."/>
            <person name="Murphy C."/>
            <person name="Pearson M."/>
            <person name="Poon T.W."/>
            <person name="Priest M."/>
            <person name="Roberts A."/>
            <person name="Saif S."/>
            <person name="Shea T."/>
            <person name="Sisk P."/>
            <person name="Sykes S."/>
            <person name="Wortman J."/>
            <person name="Nusbaum C."/>
            <person name="Birren B."/>
        </authorList>
    </citation>
    <scope>NUCLEOTIDE SEQUENCE [LARGE SCALE GENOMIC DNA]</scope>
    <source>
        <strain evidence="6">FAR1</strain>
    </source>
</reference>
<dbReference type="Gene3D" id="2.10.25.10">
    <property type="entry name" value="Laminin"/>
    <property type="match status" value="1"/>
</dbReference>
<evidence type="ECO:0000256" key="2">
    <source>
        <dbReference type="ARBA" id="ARBA00023157"/>
    </source>
</evidence>
<evidence type="ECO:0000256" key="3">
    <source>
        <dbReference type="SAM" id="SignalP"/>
    </source>
</evidence>
<dbReference type="VEuPathDB" id="VectorBase:AFAF014213"/>
<feature type="chain" id="PRO_5046608808" description="TIL domain-containing protein" evidence="3">
    <location>
        <begin position="29"/>
        <end position="87"/>
    </location>
</feature>
<evidence type="ECO:0000313" key="6">
    <source>
        <dbReference type="Proteomes" id="UP000075886"/>
    </source>
</evidence>
<keyword evidence="2" id="KW-1015">Disulfide bond</keyword>
<name>A0A182QPE0_9DIPT</name>
<dbReference type="GO" id="GO:0004867">
    <property type="term" value="F:serine-type endopeptidase inhibitor activity"/>
    <property type="evidence" value="ECO:0007669"/>
    <property type="project" value="UniProtKB-KW"/>
</dbReference>
<accession>A0A182QPE0</accession>
<dbReference type="Pfam" id="PF01826">
    <property type="entry name" value="TIL"/>
    <property type="match status" value="1"/>
</dbReference>
<keyword evidence="3" id="KW-0732">Signal</keyword>
<dbReference type="EMBL" id="AXCN02000421">
    <property type="status" value="NOT_ANNOTATED_CDS"/>
    <property type="molecule type" value="Genomic_DNA"/>
</dbReference>
<feature type="signal peptide" evidence="3">
    <location>
        <begin position="1"/>
        <end position="28"/>
    </location>
</feature>
<dbReference type="InterPro" id="IPR036084">
    <property type="entry name" value="Ser_inhib-like_sf"/>
</dbReference>
<keyword evidence="6" id="KW-1185">Reference proteome</keyword>
<reference evidence="5" key="2">
    <citation type="submission" date="2020-05" db="UniProtKB">
        <authorList>
            <consortium name="EnsemblMetazoa"/>
        </authorList>
    </citation>
    <scope>IDENTIFICATION</scope>
    <source>
        <strain evidence="5">FAR1</strain>
    </source>
</reference>
<dbReference type="PANTHER" id="PTHR23259">
    <property type="entry name" value="RIDDLE"/>
    <property type="match status" value="1"/>
</dbReference>
<evidence type="ECO:0000259" key="4">
    <source>
        <dbReference type="Pfam" id="PF01826"/>
    </source>
</evidence>
<dbReference type="InterPro" id="IPR051368">
    <property type="entry name" value="SerProtInhib-TIL_Domain"/>
</dbReference>
<dbReference type="InterPro" id="IPR002919">
    <property type="entry name" value="TIL_dom"/>
</dbReference>
<keyword evidence="1" id="KW-0646">Protease inhibitor</keyword>
<protein>
    <recommendedName>
        <fullName evidence="4">TIL domain-containing protein</fullName>
    </recommendedName>
</protein>
<sequence>MGRIKMKSTTQVLLALTVLMLAVIIVSADHCGTNEHYEECGTACPKICATRKDNVFCTDNCVEGCFCDPGFIRVVSGGRCIPLGHCM</sequence>
<dbReference type="PANTHER" id="PTHR23259:SF70">
    <property type="entry name" value="ACCESSORY GLAND PROTEIN ACP62F-RELATED"/>
    <property type="match status" value="1"/>
</dbReference>